<evidence type="ECO:0000256" key="1">
    <source>
        <dbReference type="SAM" id="Coils"/>
    </source>
</evidence>
<dbReference type="AlphaFoldDB" id="A0A915EJN7"/>
<protein>
    <submittedName>
        <fullName evidence="3">Uncharacterized protein</fullName>
    </submittedName>
</protein>
<reference evidence="3" key="1">
    <citation type="submission" date="2022-11" db="UniProtKB">
        <authorList>
            <consortium name="WormBaseParasite"/>
        </authorList>
    </citation>
    <scope>IDENTIFICATION</scope>
</reference>
<keyword evidence="1" id="KW-0175">Coiled coil</keyword>
<sequence length="166" mass="19260">MVSFDNFIEDLENLKSNIIRLEKEDEHIKFALATTITLATPGEISRTKMIAAFEKVIREKIGYEIPTKVGSYYEIYTKKAAFEVFQNLLASHLLAVQAKLVKCQRLKSQKTYLPRILANLRAMEVPDDELSEKTFKEDIVKYEARLNDVNKEMQDILTKWNTDKLI</sequence>
<proteinExistence type="predicted"/>
<dbReference type="WBParaSite" id="jg7018">
    <property type="protein sequence ID" value="jg7018"/>
    <property type="gene ID" value="jg7018"/>
</dbReference>
<evidence type="ECO:0000313" key="3">
    <source>
        <dbReference type="WBParaSite" id="jg7018"/>
    </source>
</evidence>
<organism evidence="2 3">
    <name type="scientific">Ditylenchus dipsaci</name>
    <dbReference type="NCBI Taxonomy" id="166011"/>
    <lineage>
        <taxon>Eukaryota</taxon>
        <taxon>Metazoa</taxon>
        <taxon>Ecdysozoa</taxon>
        <taxon>Nematoda</taxon>
        <taxon>Chromadorea</taxon>
        <taxon>Rhabditida</taxon>
        <taxon>Tylenchina</taxon>
        <taxon>Tylenchomorpha</taxon>
        <taxon>Sphaerularioidea</taxon>
        <taxon>Anguinidae</taxon>
        <taxon>Anguininae</taxon>
        <taxon>Ditylenchus</taxon>
    </lineage>
</organism>
<name>A0A915EJN7_9BILA</name>
<evidence type="ECO:0000313" key="2">
    <source>
        <dbReference type="Proteomes" id="UP000887574"/>
    </source>
</evidence>
<keyword evidence="2" id="KW-1185">Reference proteome</keyword>
<dbReference type="Proteomes" id="UP000887574">
    <property type="component" value="Unplaced"/>
</dbReference>
<feature type="coiled-coil region" evidence="1">
    <location>
        <begin position="132"/>
        <end position="159"/>
    </location>
</feature>
<accession>A0A915EJN7</accession>